<dbReference type="Proteomes" id="UP000315522">
    <property type="component" value="Unassembled WGS sequence"/>
</dbReference>
<keyword evidence="3" id="KW-1185">Reference proteome</keyword>
<evidence type="ECO:0000256" key="1">
    <source>
        <dbReference type="SAM" id="MobiDB-lite"/>
    </source>
</evidence>
<accession>A0A559MHF8</accession>
<organism evidence="2 3">
    <name type="scientific">Lachnellula willkommii</name>
    <dbReference type="NCBI Taxonomy" id="215461"/>
    <lineage>
        <taxon>Eukaryota</taxon>
        <taxon>Fungi</taxon>
        <taxon>Dikarya</taxon>
        <taxon>Ascomycota</taxon>
        <taxon>Pezizomycotina</taxon>
        <taxon>Leotiomycetes</taxon>
        <taxon>Helotiales</taxon>
        <taxon>Lachnaceae</taxon>
        <taxon>Lachnellula</taxon>
    </lineage>
</organism>
<feature type="region of interest" description="Disordered" evidence="1">
    <location>
        <begin position="1"/>
        <end position="30"/>
    </location>
</feature>
<feature type="compositionally biased region" description="Polar residues" evidence="1">
    <location>
        <begin position="45"/>
        <end position="55"/>
    </location>
</feature>
<evidence type="ECO:0000313" key="2">
    <source>
        <dbReference type="EMBL" id="TVY92399.1"/>
    </source>
</evidence>
<feature type="compositionally biased region" description="Basic and acidic residues" evidence="1">
    <location>
        <begin position="120"/>
        <end position="130"/>
    </location>
</feature>
<feature type="compositionally biased region" description="Low complexity" evidence="1">
    <location>
        <begin position="93"/>
        <end position="105"/>
    </location>
</feature>
<protein>
    <submittedName>
        <fullName evidence="2">Uncharacterized protein</fullName>
    </submittedName>
</protein>
<name>A0A559MHF8_9HELO</name>
<sequence>MASSSSTLSREEVSAGAFGGPESLRPTSKAALLPQLTSFLSLAPTTSATYPSSPRSKLPQPTTTLLPALAPENAGAETSPTIPEVLDVKIRRSSSSGSDESVSGSPTQGRRFLKLGPVHFGKDGDGKGDWSEEVLAE</sequence>
<comment type="caution">
    <text evidence="2">The sequence shown here is derived from an EMBL/GenBank/DDBJ whole genome shotgun (WGS) entry which is preliminary data.</text>
</comment>
<proteinExistence type="predicted"/>
<dbReference type="EMBL" id="QGML01000323">
    <property type="protein sequence ID" value="TVY92399.1"/>
    <property type="molecule type" value="Genomic_DNA"/>
</dbReference>
<evidence type="ECO:0000313" key="3">
    <source>
        <dbReference type="Proteomes" id="UP000315522"/>
    </source>
</evidence>
<feature type="region of interest" description="Disordered" evidence="1">
    <location>
        <begin position="45"/>
        <end position="137"/>
    </location>
</feature>
<feature type="compositionally biased region" description="Low complexity" evidence="1">
    <location>
        <begin position="58"/>
        <end position="71"/>
    </location>
</feature>
<reference evidence="2 3" key="1">
    <citation type="submission" date="2018-05" db="EMBL/GenBank/DDBJ databases">
        <title>Genome sequencing and assembly of the regulated plant pathogen Lachnellula willkommii and related sister species for the development of diagnostic species identification markers.</title>
        <authorList>
            <person name="Giroux E."/>
            <person name="Bilodeau G."/>
        </authorList>
    </citation>
    <scope>NUCLEOTIDE SEQUENCE [LARGE SCALE GENOMIC DNA]</scope>
    <source>
        <strain evidence="2 3">CBS 172.35</strain>
    </source>
</reference>
<gene>
    <name evidence="2" type="ORF">LAWI1_G002699</name>
</gene>
<dbReference type="AlphaFoldDB" id="A0A559MHF8"/>